<dbReference type="EMBL" id="JADOER010000009">
    <property type="protein sequence ID" value="MBT9312731.1"/>
    <property type="molecule type" value="Genomic_DNA"/>
</dbReference>
<gene>
    <name evidence="2" type="ORF">IXB28_10975</name>
</gene>
<protein>
    <submittedName>
        <fullName evidence="2">N-acetyltransferase</fullName>
    </submittedName>
</protein>
<reference evidence="2 3" key="1">
    <citation type="journal article" date="2021" name="Mar. Drugs">
        <title>Genome Reduction and Secondary Metabolism of the Marine Sponge-Associated Cyanobacterium Leptothoe.</title>
        <authorList>
            <person name="Konstantinou D."/>
            <person name="Popin R.V."/>
            <person name="Fewer D.P."/>
            <person name="Sivonen K."/>
            <person name="Gkelis S."/>
        </authorList>
    </citation>
    <scope>NUCLEOTIDE SEQUENCE [LARGE SCALE GENOMIC DNA]</scope>
    <source>
        <strain evidence="2 3">TAU-MAC 1615</strain>
    </source>
</reference>
<dbReference type="InterPro" id="IPR000182">
    <property type="entry name" value="GNAT_dom"/>
</dbReference>
<proteinExistence type="predicted"/>
<evidence type="ECO:0000313" key="3">
    <source>
        <dbReference type="Proteomes" id="UP001196661"/>
    </source>
</evidence>
<dbReference type="Gene3D" id="3.40.630.30">
    <property type="match status" value="1"/>
</dbReference>
<keyword evidence="3" id="KW-1185">Reference proteome</keyword>
<comment type="caution">
    <text evidence="2">The sequence shown here is derived from an EMBL/GenBank/DDBJ whole genome shotgun (WGS) entry which is preliminary data.</text>
</comment>
<feature type="domain" description="N-acetyltransferase" evidence="1">
    <location>
        <begin position="6"/>
        <end position="143"/>
    </location>
</feature>
<dbReference type="Pfam" id="PF00583">
    <property type="entry name" value="Acetyltransf_1"/>
    <property type="match status" value="1"/>
</dbReference>
<sequence length="179" mass="19014">MPPSPCTIRPALASDLATVLQVETLAFGQEIEANLVKDLLSDPTAQPSVSLLAWQNNQAVGHILFTAAHLSHTAAAILAPLAVIPTAQRQGIGTQLVQAGCSHLAQAGVDLVFVLGDPNYYGRFGFTPALPLGLDAPYELPAAYVNAWMVHDLSDDKTPVIQGKVTCADSLSKPDYWQE</sequence>
<name>A0ABS5Y4J6_9CYAN</name>
<organism evidence="2 3">
    <name type="scientific">Leptothoe kymatousa TAU-MAC 1615</name>
    <dbReference type="NCBI Taxonomy" id="2364775"/>
    <lineage>
        <taxon>Bacteria</taxon>
        <taxon>Bacillati</taxon>
        <taxon>Cyanobacteriota</taxon>
        <taxon>Cyanophyceae</taxon>
        <taxon>Nodosilineales</taxon>
        <taxon>Cymatolegaceae</taxon>
        <taxon>Leptothoe</taxon>
        <taxon>Leptothoe kymatousa</taxon>
    </lineage>
</organism>
<evidence type="ECO:0000259" key="1">
    <source>
        <dbReference type="PROSITE" id="PS51186"/>
    </source>
</evidence>
<dbReference type="PROSITE" id="PS51186">
    <property type="entry name" value="GNAT"/>
    <property type="match status" value="1"/>
</dbReference>
<dbReference type="InterPro" id="IPR016181">
    <property type="entry name" value="Acyl_CoA_acyltransferase"/>
</dbReference>
<accession>A0ABS5Y4J6</accession>
<dbReference type="Proteomes" id="UP001196661">
    <property type="component" value="Unassembled WGS sequence"/>
</dbReference>
<dbReference type="CDD" id="cd04301">
    <property type="entry name" value="NAT_SF"/>
    <property type="match status" value="1"/>
</dbReference>
<dbReference type="SUPFAM" id="SSF55729">
    <property type="entry name" value="Acyl-CoA N-acyltransferases (Nat)"/>
    <property type="match status" value="1"/>
</dbReference>
<evidence type="ECO:0000313" key="2">
    <source>
        <dbReference type="EMBL" id="MBT9312731.1"/>
    </source>
</evidence>